<keyword evidence="1" id="KW-0812">Transmembrane</keyword>
<keyword evidence="1" id="KW-1133">Transmembrane helix</keyword>
<protein>
    <recommendedName>
        <fullName evidence="3">Methyltransferase domain-containing protein</fullName>
    </recommendedName>
</protein>
<dbReference type="EMBL" id="UINC01107589">
    <property type="protein sequence ID" value="SVC73082.1"/>
    <property type="molecule type" value="Genomic_DNA"/>
</dbReference>
<gene>
    <name evidence="2" type="ORF">METZ01_LOCUS325936</name>
</gene>
<dbReference type="Gene3D" id="3.40.50.150">
    <property type="entry name" value="Vaccinia Virus protein VP39"/>
    <property type="match status" value="1"/>
</dbReference>
<sequence length="246" mass="28603">MVLTEEHISSAKRILNILFQYYRPKNIIDVGCGSGSWLKAAGDMGVESLTGIDGTWLKREMLLSDDIKLITHDLDKLIPQLGNFELAISLEVAEHLPENRAESFIEDLCNLSKVILFSAAIPNQGGDNHINEQWQSYWYGMFRDKNYLGFDIIRHQVWEDEQVKSWYKQNCLIYVHKDFTDTFNLIDHSKYPLDIVHKDIYSLNPDKFQFLQIISVPPRNFNIWQGLTLFLLCIITILLVFVIKYS</sequence>
<keyword evidence="1" id="KW-0472">Membrane</keyword>
<feature type="transmembrane region" description="Helical" evidence="1">
    <location>
        <begin position="223"/>
        <end position="243"/>
    </location>
</feature>
<dbReference type="InterPro" id="IPR029063">
    <property type="entry name" value="SAM-dependent_MTases_sf"/>
</dbReference>
<evidence type="ECO:0000256" key="1">
    <source>
        <dbReference type="SAM" id="Phobius"/>
    </source>
</evidence>
<organism evidence="2">
    <name type="scientific">marine metagenome</name>
    <dbReference type="NCBI Taxonomy" id="408172"/>
    <lineage>
        <taxon>unclassified sequences</taxon>
        <taxon>metagenomes</taxon>
        <taxon>ecological metagenomes</taxon>
    </lineage>
</organism>
<accession>A0A382PM63</accession>
<dbReference type="Pfam" id="PF13489">
    <property type="entry name" value="Methyltransf_23"/>
    <property type="match status" value="1"/>
</dbReference>
<proteinExistence type="predicted"/>
<evidence type="ECO:0008006" key="3">
    <source>
        <dbReference type="Google" id="ProtNLM"/>
    </source>
</evidence>
<dbReference type="SUPFAM" id="SSF53335">
    <property type="entry name" value="S-adenosyl-L-methionine-dependent methyltransferases"/>
    <property type="match status" value="1"/>
</dbReference>
<evidence type="ECO:0000313" key="2">
    <source>
        <dbReference type="EMBL" id="SVC73082.1"/>
    </source>
</evidence>
<reference evidence="2" key="1">
    <citation type="submission" date="2018-05" db="EMBL/GenBank/DDBJ databases">
        <authorList>
            <person name="Lanie J.A."/>
            <person name="Ng W.-L."/>
            <person name="Kazmierczak K.M."/>
            <person name="Andrzejewski T.M."/>
            <person name="Davidsen T.M."/>
            <person name="Wayne K.J."/>
            <person name="Tettelin H."/>
            <person name="Glass J.I."/>
            <person name="Rusch D."/>
            <person name="Podicherti R."/>
            <person name="Tsui H.-C.T."/>
            <person name="Winkler M.E."/>
        </authorList>
    </citation>
    <scope>NUCLEOTIDE SEQUENCE</scope>
</reference>
<name>A0A382PM63_9ZZZZ</name>
<dbReference type="AlphaFoldDB" id="A0A382PM63"/>